<dbReference type="SUPFAM" id="SSF46689">
    <property type="entry name" value="Homeodomain-like"/>
    <property type="match status" value="2"/>
</dbReference>
<dbReference type="PANTHER" id="PTHR43280">
    <property type="entry name" value="ARAC-FAMILY TRANSCRIPTIONAL REGULATOR"/>
    <property type="match status" value="1"/>
</dbReference>
<gene>
    <name evidence="5" type="ORF">CDQ84_00455</name>
</gene>
<dbReference type="InterPro" id="IPR037923">
    <property type="entry name" value="HTH-like"/>
</dbReference>
<dbReference type="GO" id="GO:0003700">
    <property type="term" value="F:DNA-binding transcription factor activity"/>
    <property type="evidence" value="ECO:0007669"/>
    <property type="project" value="InterPro"/>
</dbReference>
<dbReference type="Gene3D" id="1.10.10.60">
    <property type="entry name" value="Homeodomain-like"/>
    <property type="match status" value="2"/>
</dbReference>
<dbReference type="Proteomes" id="UP000236151">
    <property type="component" value="Unassembled WGS sequence"/>
</dbReference>
<dbReference type="SUPFAM" id="SSF51215">
    <property type="entry name" value="Regulatory protein AraC"/>
    <property type="match status" value="1"/>
</dbReference>
<evidence type="ECO:0000256" key="1">
    <source>
        <dbReference type="ARBA" id="ARBA00023015"/>
    </source>
</evidence>
<keyword evidence="3" id="KW-0804">Transcription</keyword>
<accession>A0A2K2FN38</accession>
<dbReference type="InterPro" id="IPR018062">
    <property type="entry name" value="HTH_AraC-typ_CS"/>
</dbReference>
<dbReference type="AlphaFoldDB" id="A0A2K2FN38"/>
<evidence type="ECO:0000313" key="6">
    <source>
        <dbReference type="Proteomes" id="UP000236151"/>
    </source>
</evidence>
<organism evidence="5 6">
    <name type="scientific">Clostridium thermosuccinogenes</name>
    <dbReference type="NCBI Taxonomy" id="84032"/>
    <lineage>
        <taxon>Bacteria</taxon>
        <taxon>Bacillati</taxon>
        <taxon>Bacillota</taxon>
        <taxon>Clostridia</taxon>
        <taxon>Eubacteriales</taxon>
        <taxon>Clostridiaceae</taxon>
        <taxon>Clostridium</taxon>
    </lineage>
</organism>
<protein>
    <recommendedName>
        <fullName evidence="4">HTH araC/xylS-type domain-containing protein</fullName>
    </recommendedName>
</protein>
<dbReference type="Pfam" id="PF12833">
    <property type="entry name" value="HTH_18"/>
    <property type="match status" value="1"/>
</dbReference>
<comment type="caution">
    <text evidence="5">The sequence shown here is derived from an EMBL/GenBank/DDBJ whole genome shotgun (WGS) entry which is preliminary data.</text>
</comment>
<evidence type="ECO:0000256" key="2">
    <source>
        <dbReference type="ARBA" id="ARBA00023125"/>
    </source>
</evidence>
<proteinExistence type="predicted"/>
<dbReference type="PRINTS" id="PR00032">
    <property type="entry name" value="HTHARAC"/>
</dbReference>
<dbReference type="EMBL" id="NIOJ01000001">
    <property type="protein sequence ID" value="PNU01514.1"/>
    <property type="molecule type" value="Genomic_DNA"/>
</dbReference>
<dbReference type="KEGG" id="cthd:CDO33_16445"/>
<dbReference type="PROSITE" id="PS01124">
    <property type="entry name" value="HTH_ARAC_FAMILY_2"/>
    <property type="match status" value="1"/>
</dbReference>
<feature type="domain" description="HTH araC/xylS-type" evidence="4">
    <location>
        <begin position="298"/>
        <end position="396"/>
    </location>
</feature>
<dbReference type="PROSITE" id="PS00041">
    <property type="entry name" value="HTH_ARAC_FAMILY_1"/>
    <property type="match status" value="1"/>
</dbReference>
<dbReference type="PANTHER" id="PTHR43280:SF28">
    <property type="entry name" value="HTH-TYPE TRANSCRIPTIONAL ACTIVATOR RHAS"/>
    <property type="match status" value="1"/>
</dbReference>
<keyword evidence="2" id="KW-0238">DNA-binding</keyword>
<sequence length="399" mass="46035">MVDNMIENLNAISFNKYGNIIYEGFSQGIKSIYHGDVILEEHEIKEKTAGKFLRAEDSPVTLDIVDGIAILCVSLMPSQEEIRMFLLDKAISINPGVYYCVLTLYGRCRIKSAMLEGSRLKELENSREFAPLGIYPKVEINKVHTLFYQEKEKGFIFKGEKHGFWEFTYVDRGSMYNIVDGKGYRLSQGEAMFYGSDQHHIQWSDVDLSVCFVTVTFDMEFEEASLLTDKKFILDHEMRELIGKIIAESSNNSYYADDLVICYLKELIIKLVRGEKLESTIDRQETQVRFKIENSIVARCLEYIHNNISRKLSVSDIAKSIPISQSYLSIIFKKHMDMTLVDYINSFRLEKSKELIRSGEYNITQIADLLGYTSVHYFSNQFKLKYGISPRSYAKSIKS</sequence>
<name>A0A2K2FN38_9CLOT</name>
<dbReference type="RefSeq" id="WP_103079743.1">
    <property type="nucleotide sequence ID" value="NZ_CP021850.1"/>
</dbReference>
<evidence type="ECO:0000313" key="5">
    <source>
        <dbReference type="EMBL" id="PNU01514.1"/>
    </source>
</evidence>
<dbReference type="SMART" id="SM00342">
    <property type="entry name" value="HTH_ARAC"/>
    <property type="match status" value="1"/>
</dbReference>
<reference evidence="5 6" key="1">
    <citation type="submission" date="2017-06" db="EMBL/GenBank/DDBJ databases">
        <title>Investigating the central metabolism of Clostridium thermosuccinogenes.</title>
        <authorList>
            <person name="Koendjbiharie J.G."/>
            <person name="van Kranenburg R."/>
        </authorList>
    </citation>
    <scope>NUCLEOTIDE SEQUENCE [LARGE SCALE GENOMIC DNA]</scope>
    <source>
        <strain evidence="5 6">DSM 5806</strain>
    </source>
</reference>
<evidence type="ECO:0000256" key="3">
    <source>
        <dbReference type="ARBA" id="ARBA00023163"/>
    </source>
</evidence>
<evidence type="ECO:0000259" key="4">
    <source>
        <dbReference type="PROSITE" id="PS01124"/>
    </source>
</evidence>
<keyword evidence="1" id="KW-0805">Transcription regulation</keyword>
<dbReference type="GO" id="GO:0043565">
    <property type="term" value="F:sequence-specific DNA binding"/>
    <property type="evidence" value="ECO:0007669"/>
    <property type="project" value="InterPro"/>
</dbReference>
<dbReference type="InterPro" id="IPR020449">
    <property type="entry name" value="Tscrpt_reg_AraC-type_HTH"/>
</dbReference>
<keyword evidence="6" id="KW-1185">Reference proteome</keyword>
<dbReference type="InterPro" id="IPR018060">
    <property type="entry name" value="HTH_AraC"/>
</dbReference>
<dbReference type="InterPro" id="IPR009057">
    <property type="entry name" value="Homeodomain-like_sf"/>
</dbReference>